<organism evidence="1 2">
    <name type="scientific">Cirrhinus molitorella</name>
    <name type="common">mud carp</name>
    <dbReference type="NCBI Taxonomy" id="172907"/>
    <lineage>
        <taxon>Eukaryota</taxon>
        <taxon>Metazoa</taxon>
        <taxon>Chordata</taxon>
        <taxon>Craniata</taxon>
        <taxon>Vertebrata</taxon>
        <taxon>Euteleostomi</taxon>
        <taxon>Actinopterygii</taxon>
        <taxon>Neopterygii</taxon>
        <taxon>Teleostei</taxon>
        <taxon>Ostariophysi</taxon>
        <taxon>Cypriniformes</taxon>
        <taxon>Cyprinidae</taxon>
        <taxon>Labeoninae</taxon>
        <taxon>Labeonini</taxon>
        <taxon>Cirrhinus</taxon>
    </lineage>
</organism>
<sequence>MTAFKAPAPAIRGQPNRVIGCLPITEVLANWVFRDPIQEKRVSISSSVVARQTPVFADASGSLQSGNAAEHVVRPLSSEEQLRPLADYWAVWRRLPDVFWHP</sequence>
<dbReference type="Proteomes" id="UP001558613">
    <property type="component" value="Unassembled WGS sequence"/>
</dbReference>
<protein>
    <submittedName>
        <fullName evidence="1">Uncharacterized protein</fullName>
    </submittedName>
</protein>
<reference evidence="1 2" key="1">
    <citation type="submission" date="2023-09" db="EMBL/GenBank/DDBJ databases">
        <authorList>
            <person name="Wang M."/>
        </authorList>
    </citation>
    <scope>NUCLEOTIDE SEQUENCE [LARGE SCALE GENOMIC DNA]</scope>
    <source>
        <strain evidence="1">GT-2023</strain>
        <tissue evidence="1">Liver</tissue>
    </source>
</reference>
<evidence type="ECO:0000313" key="1">
    <source>
        <dbReference type="EMBL" id="KAL1279214.1"/>
    </source>
</evidence>
<evidence type="ECO:0000313" key="2">
    <source>
        <dbReference type="Proteomes" id="UP001558613"/>
    </source>
</evidence>
<proteinExistence type="predicted"/>
<name>A0ABR3NQK8_9TELE</name>
<comment type="caution">
    <text evidence="1">The sequence shown here is derived from an EMBL/GenBank/DDBJ whole genome shotgun (WGS) entry which is preliminary data.</text>
</comment>
<keyword evidence="2" id="KW-1185">Reference proteome</keyword>
<dbReference type="EMBL" id="JAYMGO010000003">
    <property type="protein sequence ID" value="KAL1279214.1"/>
    <property type="molecule type" value="Genomic_DNA"/>
</dbReference>
<accession>A0ABR3NQK8</accession>
<gene>
    <name evidence="1" type="ORF">QQF64_025887</name>
</gene>